<dbReference type="EMBL" id="JBHFNQ010000064">
    <property type="protein sequence ID" value="MFB2876906.1"/>
    <property type="molecule type" value="Genomic_DNA"/>
</dbReference>
<accession>A0ABV4X301</accession>
<dbReference type="Proteomes" id="UP001576774">
    <property type="component" value="Unassembled WGS sequence"/>
</dbReference>
<organism evidence="2 3">
    <name type="scientific">Floridaenema aerugineum BLCC-F46</name>
    <dbReference type="NCBI Taxonomy" id="3153654"/>
    <lineage>
        <taxon>Bacteria</taxon>
        <taxon>Bacillati</taxon>
        <taxon>Cyanobacteriota</taxon>
        <taxon>Cyanophyceae</taxon>
        <taxon>Oscillatoriophycideae</taxon>
        <taxon>Aerosakkonematales</taxon>
        <taxon>Aerosakkonemataceae</taxon>
        <taxon>Floridanema</taxon>
        <taxon>Floridanema aerugineum</taxon>
    </lineage>
</organism>
<evidence type="ECO:0000256" key="1">
    <source>
        <dbReference type="SAM" id="MobiDB-lite"/>
    </source>
</evidence>
<proteinExistence type="predicted"/>
<evidence type="ECO:0000313" key="2">
    <source>
        <dbReference type="EMBL" id="MFB2876906.1"/>
    </source>
</evidence>
<keyword evidence="3" id="KW-1185">Reference proteome</keyword>
<name>A0ABV4X301_9CYAN</name>
<protein>
    <submittedName>
        <fullName evidence="2">Uncharacterized protein</fullName>
    </submittedName>
</protein>
<comment type="caution">
    <text evidence="2">The sequence shown here is derived from an EMBL/GenBank/DDBJ whole genome shotgun (WGS) entry which is preliminary data.</text>
</comment>
<dbReference type="RefSeq" id="WP_413270023.1">
    <property type="nucleotide sequence ID" value="NZ_JBHFNQ010000064.1"/>
</dbReference>
<sequence>MYQQQGNGKGYQHSQQRGYQQSLGQPFDRQQTTFQIQNAQVVDGQLRVSGVLDLFIPIDQGQQFGQQQQRGY</sequence>
<gene>
    <name evidence="2" type="ORF">ACE1CC_08420</name>
</gene>
<reference evidence="2 3" key="1">
    <citation type="submission" date="2024-09" db="EMBL/GenBank/DDBJ databases">
        <title>Floridaenema gen nov. (Aerosakkonemataceae, Aerosakkonematales ord. nov., Cyanobacteria) from benthic tropical and subtropical fresh waters, with the description of four new species.</title>
        <authorList>
            <person name="Moretto J.A."/>
            <person name="Berthold D.E."/>
            <person name="Lefler F.W."/>
            <person name="Huang I.-S."/>
            <person name="Laughinghouse H. IV."/>
        </authorList>
    </citation>
    <scope>NUCLEOTIDE SEQUENCE [LARGE SCALE GENOMIC DNA]</scope>
    <source>
        <strain evidence="2 3">BLCC-F46</strain>
    </source>
</reference>
<evidence type="ECO:0000313" key="3">
    <source>
        <dbReference type="Proteomes" id="UP001576774"/>
    </source>
</evidence>
<feature type="region of interest" description="Disordered" evidence="1">
    <location>
        <begin position="1"/>
        <end position="24"/>
    </location>
</feature>